<comment type="caution">
    <text evidence="1">The sequence shown here is derived from an EMBL/GenBank/DDBJ whole genome shotgun (WGS) entry which is preliminary data.</text>
</comment>
<gene>
    <name evidence="1" type="ORF">HanXRQr2_Chr13g0582841</name>
</gene>
<protein>
    <submittedName>
        <fullName evidence="1">Uncharacterized protein</fullName>
    </submittedName>
</protein>
<accession>A0A9K3EH05</accession>
<evidence type="ECO:0000313" key="2">
    <source>
        <dbReference type="Proteomes" id="UP000215914"/>
    </source>
</evidence>
<evidence type="ECO:0000313" key="1">
    <source>
        <dbReference type="EMBL" id="KAF5772919.1"/>
    </source>
</evidence>
<dbReference type="AlphaFoldDB" id="A0A9K3EH05"/>
<keyword evidence="2" id="KW-1185">Reference proteome</keyword>
<dbReference type="Proteomes" id="UP000215914">
    <property type="component" value="Unassembled WGS sequence"/>
</dbReference>
<reference evidence="1" key="1">
    <citation type="journal article" date="2017" name="Nature">
        <title>The sunflower genome provides insights into oil metabolism, flowering and Asterid evolution.</title>
        <authorList>
            <person name="Badouin H."/>
            <person name="Gouzy J."/>
            <person name="Grassa C.J."/>
            <person name="Murat F."/>
            <person name="Staton S.E."/>
            <person name="Cottret L."/>
            <person name="Lelandais-Briere C."/>
            <person name="Owens G.L."/>
            <person name="Carrere S."/>
            <person name="Mayjonade B."/>
            <person name="Legrand L."/>
            <person name="Gill N."/>
            <person name="Kane N.C."/>
            <person name="Bowers J.E."/>
            <person name="Hubner S."/>
            <person name="Bellec A."/>
            <person name="Berard A."/>
            <person name="Berges H."/>
            <person name="Blanchet N."/>
            <person name="Boniface M.C."/>
            <person name="Brunel D."/>
            <person name="Catrice O."/>
            <person name="Chaidir N."/>
            <person name="Claudel C."/>
            <person name="Donnadieu C."/>
            <person name="Faraut T."/>
            <person name="Fievet G."/>
            <person name="Helmstetter N."/>
            <person name="King M."/>
            <person name="Knapp S.J."/>
            <person name="Lai Z."/>
            <person name="Le Paslier M.C."/>
            <person name="Lippi Y."/>
            <person name="Lorenzon L."/>
            <person name="Mandel J.R."/>
            <person name="Marage G."/>
            <person name="Marchand G."/>
            <person name="Marquand E."/>
            <person name="Bret-Mestries E."/>
            <person name="Morien E."/>
            <person name="Nambeesan S."/>
            <person name="Nguyen T."/>
            <person name="Pegot-Espagnet P."/>
            <person name="Pouilly N."/>
            <person name="Raftis F."/>
            <person name="Sallet E."/>
            <person name="Schiex T."/>
            <person name="Thomas J."/>
            <person name="Vandecasteele C."/>
            <person name="Vares D."/>
            <person name="Vear F."/>
            <person name="Vautrin S."/>
            <person name="Crespi M."/>
            <person name="Mangin B."/>
            <person name="Burke J.M."/>
            <person name="Salse J."/>
            <person name="Munos S."/>
            <person name="Vincourt P."/>
            <person name="Rieseberg L.H."/>
            <person name="Langlade N.B."/>
        </authorList>
    </citation>
    <scope>NUCLEOTIDE SEQUENCE</scope>
    <source>
        <tissue evidence="1">Leaves</tissue>
    </source>
</reference>
<reference evidence="1" key="2">
    <citation type="submission" date="2020-06" db="EMBL/GenBank/DDBJ databases">
        <title>Helianthus annuus Genome sequencing and assembly Release 2.</title>
        <authorList>
            <person name="Gouzy J."/>
            <person name="Langlade N."/>
            <person name="Munos S."/>
        </authorList>
    </citation>
    <scope>NUCLEOTIDE SEQUENCE</scope>
    <source>
        <tissue evidence="1">Leaves</tissue>
    </source>
</reference>
<organism evidence="1 2">
    <name type="scientific">Helianthus annuus</name>
    <name type="common">Common sunflower</name>
    <dbReference type="NCBI Taxonomy" id="4232"/>
    <lineage>
        <taxon>Eukaryota</taxon>
        <taxon>Viridiplantae</taxon>
        <taxon>Streptophyta</taxon>
        <taxon>Embryophyta</taxon>
        <taxon>Tracheophyta</taxon>
        <taxon>Spermatophyta</taxon>
        <taxon>Magnoliopsida</taxon>
        <taxon>eudicotyledons</taxon>
        <taxon>Gunneridae</taxon>
        <taxon>Pentapetalae</taxon>
        <taxon>asterids</taxon>
        <taxon>campanulids</taxon>
        <taxon>Asterales</taxon>
        <taxon>Asteraceae</taxon>
        <taxon>Asteroideae</taxon>
        <taxon>Heliantheae alliance</taxon>
        <taxon>Heliantheae</taxon>
        <taxon>Helianthus</taxon>
    </lineage>
</organism>
<proteinExistence type="predicted"/>
<name>A0A9K3EH05_HELAN</name>
<sequence>MEAFSHMWFEKGRRGNLWMFIKRSKQKKNLSRSLSIPSSFTAASI</sequence>
<dbReference type="Gramene" id="mRNA:HanXRQr2_Chr13g0582841">
    <property type="protein sequence ID" value="mRNA:HanXRQr2_Chr13g0582841"/>
    <property type="gene ID" value="HanXRQr2_Chr13g0582841"/>
</dbReference>
<dbReference type="EMBL" id="MNCJ02000328">
    <property type="protein sequence ID" value="KAF5772919.1"/>
    <property type="molecule type" value="Genomic_DNA"/>
</dbReference>